<dbReference type="PANTHER" id="PTHR16509:SF1">
    <property type="entry name" value="MANGANESE-DEPENDENT ADP-RIBOSE_CDP-ALCOHOL DIPHOSPHATASE"/>
    <property type="match status" value="1"/>
</dbReference>
<reference evidence="1 2" key="1">
    <citation type="submission" date="2018-10" db="EMBL/GenBank/DDBJ databases">
        <authorList>
            <consortium name="Pathogen Informatics"/>
        </authorList>
    </citation>
    <scope>NUCLEOTIDE SEQUENCE [LARGE SCALE GENOMIC DNA]</scope>
</reference>
<dbReference type="InterPro" id="IPR029052">
    <property type="entry name" value="Metallo-depent_PP-like"/>
</dbReference>
<dbReference type="EMBL" id="UXSR01005896">
    <property type="protein sequence ID" value="VDD83938.1"/>
    <property type="molecule type" value="Genomic_DNA"/>
</dbReference>
<dbReference type="AlphaFoldDB" id="A0A0R3UQ00"/>
<dbReference type="Gene3D" id="3.60.21.10">
    <property type="match status" value="2"/>
</dbReference>
<dbReference type="GO" id="GO:0008663">
    <property type="term" value="F:2',3'-cyclic-nucleotide 2'-phosphodiesterase activity"/>
    <property type="evidence" value="ECO:0007669"/>
    <property type="project" value="TreeGrafter"/>
</dbReference>
<keyword evidence="2" id="KW-1185">Reference proteome</keyword>
<proteinExistence type="predicted"/>
<dbReference type="SUPFAM" id="SSF56300">
    <property type="entry name" value="Metallo-dependent phosphatases"/>
    <property type="match status" value="2"/>
</dbReference>
<sequence>MLPSKLTMTWPEAPRDLFSEVLPQCPMAHLIPNFPCPGPQRHKLNYYDEYVAPAKSLNRVLCRVGAFSNLRFTNCPHHTNANLQLLNDTLLSISYENVEGVIQLGGVMDTRDVEVKGEVDCMITQLAQVFNKSYHPIWHVIGDMETAVRDQYTASFMADLALSVGKTEYSSRCCGNLYYTTLIGPQWRLVVLDGYELLAVEPKNTFEAPTLENSETTGDGFIMQIKIRDPTGKPCVLHDSGPTKRVGWPKELMTTGDFMTACERGRIPRVRLAMSRTQLTWLTHVLRSAMHCNENVIVACHAPLHPLLVRDRSTLVANWREVFKILTECGIVRCCLLGRPHGCGSKPLEGFLPYRRDHGILYYSLPPVTDTAELRNRVSAHLIIDFGVDFVRVRGEGIGLSQADRELGVIHSFRPKTLLTKKDRDYTFDGALERAIM</sequence>
<dbReference type="GO" id="GO:0047631">
    <property type="term" value="F:ADP-ribose diphosphatase activity"/>
    <property type="evidence" value="ECO:0007669"/>
    <property type="project" value="TreeGrafter"/>
</dbReference>
<dbReference type="OrthoDB" id="9675250at2759"/>
<dbReference type="PANTHER" id="PTHR16509">
    <property type="match status" value="1"/>
</dbReference>
<evidence type="ECO:0008006" key="3">
    <source>
        <dbReference type="Google" id="ProtNLM"/>
    </source>
</evidence>
<dbReference type="GO" id="GO:0030145">
    <property type="term" value="F:manganese ion binding"/>
    <property type="evidence" value="ECO:0007669"/>
    <property type="project" value="TreeGrafter"/>
</dbReference>
<dbReference type="Proteomes" id="UP000267029">
    <property type="component" value="Unassembled WGS sequence"/>
</dbReference>
<accession>A0A0R3UQ00</accession>
<organism evidence="1 2">
    <name type="scientific">Mesocestoides corti</name>
    <name type="common">Flatworm</name>
    <dbReference type="NCBI Taxonomy" id="53468"/>
    <lineage>
        <taxon>Eukaryota</taxon>
        <taxon>Metazoa</taxon>
        <taxon>Spiralia</taxon>
        <taxon>Lophotrochozoa</taxon>
        <taxon>Platyhelminthes</taxon>
        <taxon>Cestoda</taxon>
        <taxon>Eucestoda</taxon>
        <taxon>Cyclophyllidea</taxon>
        <taxon>Mesocestoididae</taxon>
        <taxon>Mesocestoides</taxon>
    </lineage>
</organism>
<name>A0A0R3UQ00_MESCO</name>
<evidence type="ECO:0000313" key="2">
    <source>
        <dbReference type="Proteomes" id="UP000267029"/>
    </source>
</evidence>
<protein>
    <recommendedName>
        <fullName evidence="3">Calcineurin-like phosphoesterase domain-containing protein</fullName>
    </recommendedName>
</protein>
<gene>
    <name evidence="1" type="ORF">MCOS_LOCUS9941</name>
</gene>
<dbReference type="GO" id="GO:0047734">
    <property type="term" value="F:CDP-glycerol diphosphatase activity"/>
    <property type="evidence" value="ECO:0007669"/>
    <property type="project" value="TreeGrafter"/>
</dbReference>
<evidence type="ECO:0000313" key="1">
    <source>
        <dbReference type="EMBL" id="VDD83938.1"/>
    </source>
</evidence>